<keyword evidence="3" id="KW-1185">Reference proteome</keyword>
<name>A0ABX8YZL3_9BACT</name>
<feature type="chain" id="PRO_5047467612" evidence="1">
    <location>
        <begin position="21"/>
        <end position="736"/>
    </location>
</feature>
<organism evidence="2 3">
    <name type="scientific">Candidatus Rhabdochlamydia porcellionis</name>
    <dbReference type="NCBI Taxonomy" id="225148"/>
    <lineage>
        <taxon>Bacteria</taxon>
        <taxon>Pseudomonadati</taxon>
        <taxon>Chlamydiota</taxon>
        <taxon>Chlamydiia</taxon>
        <taxon>Parachlamydiales</taxon>
        <taxon>Candidatus Rhabdochlamydiaceae</taxon>
        <taxon>Candidatus Rhabdochlamydia</taxon>
    </lineage>
</organism>
<sequence>MPKKYMQLLLSINFCLTAIAAATDSDGDKDINFIIAPDNIEAKLNDQFDYIWHCLKVINATYPSELLRKLMSQHQSGIKYPIQDGKSDLRQKDLDKRILSLHTHLEAFSDKFTKDITENSNFMLHKDTLDNQLKDTLDNQFTEIFNSLQEIHNLYQSKEFLSNEEKMLSRDRLEELLVFLQNFLTEDSTKPLDGFFLASLDEETPHLLTKRNAEFNSNEPSPRIFKLSNKFDKIWHHLGKINKIYPSELLQRLISQHQKSKKHPIQHSVSEISQKDLEESILFLRERLLTCLIDQTTKNPIEGLNKNSLSILSKQLAEICSILDKIYNFCHSKTHLSNEEKAFLSNQLGEILVFSQNFPTPIVDKETSHLAKRETDSSSFVNKSSIRMELEDQFYQTWVCLGKINAIYQSKLLQELISHPKDQEFSYDESLEEISKEILDDQFIQLFIQLQKALKKQNEQLYQIKHHLKTVYKIYDLEKESLSQEEKAFLQDQLGKLLYFFHNFITETSLQDRNVERAELSSLDEIQGLLNNCEEEDFLIYPQYEYIINSQEANVSDLLKSSQTKNNIQNNFLYFNKSEGLIELRHIQLLNDDKYQDSYTTTWSIRPADVNLIKDWKKGDPISIDKTSFFSVLTMRGESLQYTLNNNKKSVRANFVCKSSNQNTYAILSIDYLEKVVVLENGPCLFVKDGDLKEWHAKDTVVLQKYGSATDTNNSHELINKTRGNERVWILLKNKL</sequence>
<accession>A0ABX8YZL3</accession>
<evidence type="ECO:0000313" key="2">
    <source>
        <dbReference type="EMBL" id="QZA58830.1"/>
    </source>
</evidence>
<protein>
    <submittedName>
        <fullName evidence="2">Uncharacterized protein</fullName>
    </submittedName>
</protein>
<evidence type="ECO:0000256" key="1">
    <source>
        <dbReference type="SAM" id="SignalP"/>
    </source>
</evidence>
<keyword evidence="1" id="KW-0732">Signal</keyword>
<dbReference type="EMBL" id="CP075585">
    <property type="protein sequence ID" value="QZA58830.1"/>
    <property type="molecule type" value="Genomic_DNA"/>
</dbReference>
<dbReference type="RefSeq" id="WP_194844676.1">
    <property type="nucleotide sequence ID" value="NZ_CP075585.1"/>
</dbReference>
<proteinExistence type="predicted"/>
<evidence type="ECO:0000313" key="3">
    <source>
        <dbReference type="Proteomes" id="UP000822862"/>
    </source>
</evidence>
<feature type="signal peptide" evidence="1">
    <location>
        <begin position="1"/>
        <end position="20"/>
    </location>
</feature>
<dbReference type="Proteomes" id="UP000822862">
    <property type="component" value="Chromosome"/>
</dbReference>
<gene>
    <name evidence="2" type="ORF">RHAB15C_0000709</name>
</gene>
<reference evidence="2 3" key="1">
    <citation type="submission" date="2021-05" db="EMBL/GenBank/DDBJ databases">
        <title>Ecology and evolution of chlamydial symbionts of arthropods.</title>
        <authorList>
            <person name="Halter T."/>
            <person name="Sixt B.S."/>
            <person name="Toenshoff E.R."/>
            <person name="Koestlbacher S."/>
            <person name="Schulz F."/>
            <person name="Kostanjsek R."/>
            <person name="Collingro A."/>
            <person name="Hendrickx F."/>
            <person name="Horn M."/>
        </authorList>
    </citation>
    <scope>NUCLEOTIDE SEQUENCE [LARGE SCALE GENOMIC DNA]</scope>
    <source>
        <strain evidence="2 3">15C</strain>
    </source>
</reference>